<organism evidence="2 3">
    <name type="scientific">Rhodovulum strictum</name>
    <dbReference type="NCBI Taxonomy" id="58314"/>
    <lineage>
        <taxon>Bacteria</taxon>
        <taxon>Pseudomonadati</taxon>
        <taxon>Pseudomonadota</taxon>
        <taxon>Alphaproteobacteria</taxon>
        <taxon>Rhodobacterales</taxon>
        <taxon>Paracoccaceae</taxon>
        <taxon>Rhodovulum</taxon>
    </lineage>
</organism>
<dbReference type="SUPFAM" id="SSF52317">
    <property type="entry name" value="Class I glutamine amidotransferase-like"/>
    <property type="match status" value="1"/>
</dbReference>
<dbReference type="RefSeq" id="WP_343030790.1">
    <property type="nucleotide sequence ID" value="NZ_BAAADI010000011.1"/>
</dbReference>
<name>A0A844BK89_9RHOB</name>
<dbReference type="InterPro" id="IPR044992">
    <property type="entry name" value="ChyE-like"/>
</dbReference>
<protein>
    <submittedName>
        <fullName evidence="2">Glutamine amidotransferase</fullName>
    </submittedName>
</protein>
<dbReference type="AlphaFoldDB" id="A0A844BK89"/>
<proteinExistence type="predicted"/>
<dbReference type="EMBL" id="WJPO01000015">
    <property type="protein sequence ID" value="MRH21432.1"/>
    <property type="molecule type" value="Genomic_DNA"/>
</dbReference>
<dbReference type="Pfam" id="PF00117">
    <property type="entry name" value="GATase"/>
    <property type="match status" value="1"/>
</dbReference>
<keyword evidence="2" id="KW-0808">Transferase</keyword>
<feature type="domain" description="Glutamine amidotransferase" evidence="1">
    <location>
        <begin position="52"/>
        <end position="196"/>
    </location>
</feature>
<dbReference type="PANTHER" id="PTHR42695:SF5">
    <property type="entry name" value="GLUTAMINE AMIDOTRANSFERASE YLR126C-RELATED"/>
    <property type="match status" value="1"/>
</dbReference>
<keyword evidence="3" id="KW-1185">Reference proteome</keyword>
<keyword evidence="2" id="KW-0315">Glutamine amidotransferase</keyword>
<dbReference type="GO" id="GO:0016740">
    <property type="term" value="F:transferase activity"/>
    <property type="evidence" value="ECO:0007669"/>
    <property type="project" value="UniProtKB-KW"/>
</dbReference>
<dbReference type="Gene3D" id="3.40.50.880">
    <property type="match status" value="1"/>
</dbReference>
<gene>
    <name evidence="2" type="ORF">GH815_10545</name>
</gene>
<dbReference type="PROSITE" id="PS51273">
    <property type="entry name" value="GATASE_TYPE_1"/>
    <property type="match status" value="1"/>
</dbReference>
<dbReference type="PANTHER" id="PTHR42695">
    <property type="entry name" value="GLUTAMINE AMIDOTRANSFERASE YLR126C-RELATED"/>
    <property type="match status" value="1"/>
</dbReference>
<dbReference type="Proteomes" id="UP000466730">
    <property type="component" value="Unassembled WGS sequence"/>
</dbReference>
<evidence type="ECO:0000259" key="1">
    <source>
        <dbReference type="Pfam" id="PF00117"/>
    </source>
</evidence>
<dbReference type="GO" id="GO:0005829">
    <property type="term" value="C:cytosol"/>
    <property type="evidence" value="ECO:0007669"/>
    <property type="project" value="TreeGrafter"/>
</dbReference>
<accession>A0A844BK89</accession>
<evidence type="ECO:0000313" key="2">
    <source>
        <dbReference type="EMBL" id="MRH21432.1"/>
    </source>
</evidence>
<dbReference type="InterPro" id="IPR017926">
    <property type="entry name" value="GATASE"/>
</dbReference>
<dbReference type="InterPro" id="IPR029062">
    <property type="entry name" value="Class_I_gatase-like"/>
</dbReference>
<sequence length="246" mass="26485">MKPFLVLQLRPETEAADDEFAAILAKGGLSPDQVRRIRLDAEPLPAGLDLGAHSGVIVGGGPGCVSDPEDAKSPVEQRIEAAVMGLMPEITARDFPFLGCCYGIGILAHHLGAEVSKARFSEPVGATTCHLTEAGRSDPLLAGLPDSFRAFVGHKEAVQGLPPGCAHLLASDPCPFQMIRFGANVYATQFHPEADSAGFELRIRIYRDRGYFPPETADDLVAMCRAEDVRLPETILKRFVARYACD</sequence>
<dbReference type="NCBIfam" id="NF005743">
    <property type="entry name" value="PRK07567.1"/>
    <property type="match status" value="1"/>
</dbReference>
<comment type="caution">
    <text evidence="2">The sequence shown here is derived from an EMBL/GenBank/DDBJ whole genome shotgun (WGS) entry which is preliminary data.</text>
</comment>
<dbReference type="CDD" id="cd01741">
    <property type="entry name" value="GATase1_1"/>
    <property type="match status" value="1"/>
</dbReference>
<evidence type="ECO:0000313" key="3">
    <source>
        <dbReference type="Proteomes" id="UP000466730"/>
    </source>
</evidence>
<reference evidence="2 3" key="1">
    <citation type="submission" date="2019-11" db="EMBL/GenBank/DDBJ databases">
        <title>Draft Whole-Genome sequence of the marine photosynthetic bacterium Rhodovulum strictum DSM 11289.</title>
        <authorList>
            <person name="Kyndt J.A."/>
            <person name="Meyer T.E."/>
        </authorList>
    </citation>
    <scope>NUCLEOTIDE SEQUENCE [LARGE SCALE GENOMIC DNA]</scope>
    <source>
        <strain evidence="2 3">DSM 11289</strain>
    </source>
</reference>